<dbReference type="RefSeq" id="WP_147033063.1">
    <property type="nucleotide sequence ID" value="NZ_CP042436.1"/>
</dbReference>
<dbReference type="InterPro" id="IPR032710">
    <property type="entry name" value="NTF2-like_dom_sf"/>
</dbReference>
<evidence type="ECO:0000313" key="2">
    <source>
        <dbReference type="EMBL" id="QEC64344.1"/>
    </source>
</evidence>
<name>A0A5B8UZ21_9SPHI</name>
<dbReference type="KEGG" id="mgin:FRZ54_17770"/>
<reference evidence="2 3" key="1">
    <citation type="journal article" date="2017" name="Curr. Microbiol.">
        <title>Mucilaginibacter ginsenosidivorans sp. nov., Isolated from Soil of Ginseng Field.</title>
        <authorList>
            <person name="Kim M.M."/>
            <person name="Siddiqi M.Z."/>
            <person name="Im W.T."/>
        </authorList>
    </citation>
    <scope>NUCLEOTIDE SEQUENCE [LARGE SCALE GENOMIC DNA]</scope>
    <source>
        <strain evidence="2 3">Gsoil 3017</strain>
    </source>
</reference>
<evidence type="ECO:0000259" key="1">
    <source>
        <dbReference type="Pfam" id="PF12680"/>
    </source>
</evidence>
<sequence>MTTSDQSTKTVSNFFEALGKGDSDAAINLFDEQAQIILVRPSENRDAEDLYGTYTGKKGAAGFLSNFSKTFSPQEFSVQNLIGNDQVAFANGNFTHKVIATGKLFSSNWALMCIVKNEKISEYRFYEDSSAFDAANS</sequence>
<feature type="domain" description="SnoaL-like" evidence="1">
    <location>
        <begin position="11"/>
        <end position="123"/>
    </location>
</feature>
<gene>
    <name evidence="2" type="ORF">FRZ54_17770</name>
</gene>
<dbReference type="AlphaFoldDB" id="A0A5B8UZ21"/>
<protein>
    <submittedName>
        <fullName evidence="2">Nuclear transport factor 2 family protein</fullName>
    </submittedName>
</protein>
<organism evidence="2 3">
    <name type="scientific">Mucilaginibacter ginsenosidivorans</name>
    <dbReference type="NCBI Taxonomy" id="398053"/>
    <lineage>
        <taxon>Bacteria</taxon>
        <taxon>Pseudomonadati</taxon>
        <taxon>Bacteroidota</taxon>
        <taxon>Sphingobacteriia</taxon>
        <taxon>Sphingobacteriales</taxon>
        <taxon>Sphingobacteriaceae</taxon>
        <taxon>Mucilaginibacter</taxon>
    </lineage>
</organism>
<dbReference type="SUPFAM" id="SSF54427">
    <property type="entry name" value="NTF2-like"/>
    <property type="match status" value="1"/>
</dbReference>
<keyword evidence="3" id="KW-1185">Reference proteome</keyword>
<evidence type="ECO:0000313" key="3">
    <source>
        <dbReference type="Proteomes" id="UP000321479"/>
    </source>
</evidence>
<dbReference type="InterPro" id="IPR037401">
    <property type="entry name" value="SnoaL-like"/>
</dbReference>
<dbReference type="OrthoDB" id="7869337at2"/>
<proteinExistence type="predicted"/>
<dbReference type="Proteomes" id="UP000321479">
    <property type="component" value="Chromosome"/>
</dbReference>
<accession>A0A5B8UZ21</accession>
<dbReference type="EMBL" id="CP042436">
    <property type="protein sequence ID" value="QEC64344.1"/>
    <property type="molecule type" value="Genomic_DNA"/>
</dbReference>
<dbReference type="Gene3D" id="3.10.450.50">
    <property type="match status" value="1"/>
</dbReference>
<dbReference type="Pfam" id="PF12680">
    <property type="entry name" value="SnoaL_2"/>
    <property type="match status" value="1"/>
</dbReference>